<evidence type="ECO:0000256" key="1">
    <source>
        <dbReference type="SAM" id="MobiDB-lite"/>
    </source>
</evidence>
<reference evidence="3" key="1">
    <citation type="journal article" date="2019" name="Int. J. Syst. Evol. Microbiol.">
        <title>The Global Catalogue of Microorganisms (GCM) 10K type strain sequencing project: providing services to taxonomists for standard genome sequencing and annotation.</title>
        <authorList>
            <consortium name="The Broad Institute Genomics Platform"/>
            <consortium name="The Broad Institute Genome Sequencing Center for Infectious Disease"/>
            <person name="Wu L."/>
            <person name="Ma J."/>
        </authorList>
    </citation>
    <scope>NUCLEOTIDE SEQUENCE [LARGE SCALE GENOMIC DNA]</scope>
    <source>
        <strain evidence="3">JCM 19635</strain>
    </source>
</reference>
<protein>
    <recommendedName>
        <fullName evidence="4">Glycoside hydrolase family 42 N-terminal domain-containing protein</fullName>
    </recommendedName>
</protein>
<dbReference type="PANTHER" id="PTHR12631">
    <property type="entry name" value="ALPHA-L-IDURONIDASE"/>
    <property type="match status" value="1"/>
</dbReference>
<evidence type="ECO:0008006" key="4">
    <source>
        <dbReference type="Google" id="ProtNLM"/>
    </source>
</evidence>
<dbReference type="InterPro" id="IPR051923">
    <property type="entry name" value="Glycosyl_Hydrolase_39"/>
</dbReference>
<keyword evidence="3" id="KW-1185">Reference proteome</keyword>
<organism evidence="2 3">
    <name type="scientific">Hymenobacter humi</name>
    <dbReference type="NCBI Taxonomy" id="1411620"/>
    <lineage>
        <taxon>Bacteria</taxon>
        <taxon>Pseudomonadati</taxon>
        <taxon>Bacteroidota</taxon>
        <taxon>Cytophagia</taxon>
        <taxon>Cytophagales</taxon>
        <taxon>Hymenobacteraceae</taxon>
        <taxon>Hymenobacter</taxon>
    </lineage>
</organism>
<name>A0ABW2UDW6_9BACT</name>
<proteinExistence type="predicted"/>
<evidence type="ECO:0000313" key="3">
    <source>
        <dbReference type="Proteomes" id="UP001596513"/>
    </source>
</evidence>
<dbReference type="PANTHER" id="PTHR12631:SF10">
    <property type="entry name" value="BETA-XYLOSIDASE-LIKE PROTEIN-RELATED"/>
    <property type="match status" value="1"/>
</dbReference>
<dbReference type="Gene3D" id="3.20.20.80">
    <property type="entry name" value="Glycosidases"/>
    <property type="match status" value="1"/>
</dbReference>
<dbReference type="EMBL" id="JBHTEK010000006">
    <property type="protein sequence ID" value="MFC7671229.1"/>
    <property type="molecule type" value="Genomic_DNA"/>
</dbReference>
<dbReference type="RefSeq" id="WP_380207231.1">
    <property type="nucleotide sequence ID" value="NZ_JBHTEK010000006.1"/>
</dbReference>
<evidence type="ECO:0000313" key="2">
    <source>
        <dbReference type="EMBL" id="MFC7671229.1"/>
    </source>
</evidence>
<feature type="region of interest" description="Disordered" evidence="1">
    <location>
        <begin position="570"/>
        <end position="592"/>
    </location>
</feature>
<gene>
    <name evidence="2" type="ORF">ACFQT0_30390</name>
</gene>
<dbReference type="SUPFAM" id="SSF51445">
    <property type="entry name" value="(Trans)glycosidases"/>
    <property type="match status" value="1"/>
</dbReference>
<sequence>MPAPAPAPSAPGKIPLDPQRWYQLTNAPDGIAQLFDGITSVAVTTGWGKIIPTSDSYYALKAGESFVIQNVKFYDGSGSYTGTPLTLSVITDTWQRIPVATFTGEQYQQWVGPYPGRPATFQLDNAVSNARYLVITSSGGFPTEMELYGTFTAPTLAPLPSAATLAAQKQTRLRQSLGVNAFEWDLEDPARPSLVDTVRLRAMKHFAGIRHYLDWEKIEWTEGGYTFNPSHRGGWNYDAMYERLKQEGVEVLVCLKDMPPWLQATYPLDQRAGDNVPVRYGQSFLSPASYVQHAKAAFQLAARYGANPNVDRALLSVNTTSIWAGDAINQVKVGLGLIKYIECDNERDKWWAGRKAYQTAREHAAHLSAFYDGHKNTLGPGVGVKNADPSIQVVMAGLSNPTPDYVKGMIDWCREFRGYKADGSVNLCWDVINYHLYSNDAGTSQAGTSTRGAAPEVSEAGRVAQAFVQMAHEYAGGMPVWITEAGYDLNQGSPLKAVAVGTRTVLETQADWTLRSSLAYARWGVERVFHYQLYDDNPTSTTQFASMGLINADKTPRPAAQYLSQANQPAGRLHLPGNAQRGPRGGPLRAEWPIGLRAGGAR</sequence>
<dbReference type="InterPro" id="IPR017853">
    <property type="entry name" value="GH"/>
</dbReference>
<accession>A0ABW2UDW6</accession>
<dbReference type="Proteomes" id="UP001596513">
    <property type="component" value="Unassembled WGS sequence"/>
</dbReference>
<comment type="caution">
    <text evidence="2">The sequence shown here is derived from an EMBL/GenBank/DDBJ whole genome shotgun (WGS) entry which is preliminary data.</text>
</comment>